<protein>
    <submittedName>
        <fullName evidence="5">Uncharacterized protein, isoform A</fullName>
        <ecNumber evidence="5 6">3.5.4.4</ecNumber>
    </submittedName>
    <submittedName>
        <fullName evidence="6">Uncharacterized protein, isoform C</fullName>
    </submittedName>
</protein>
<dbReference type="GO" id="GO:0006382">
    <property type="term" value="P:adenosine to inosine editing"/>
    <property type="evidence" value="ECO:0007669"/>
    <property type="project" value="TreeGrafter"/>
</dbReference>
<keyword evidence="7" id="KW-1185">Reference proteome</keyword>
<feature type="region of interest" description="Disordered" evidence="2">
    <location>
        <begin position="1"/>
        <end position="25"/>
    </location>
</feature>
<dbReference type="PROSITE" id="PS50137">
    <property type="entry name" value="DS_RBD"/>
    <property type="match status" value="2"/>
</dbReference>
<dbReference type="HOGENOM" id="CLU_005382_3_1_1"/>
<sequence length="632" mass="70077">MLKSANNNSPQHPVSATSDINMNGYNRKMPQKRCYEMPKYADPKKKMCKERIPQPKNTVAMLNELRHGLIYKLESQTGPVHAPLFTISVEVDGQKYLGQGRSKKVARIEAAATALRSFIQFKDGAVLSPLKPAGNLDFTSDEHLENDVSKSAITVDGQKKVPDKGPVMLLYELFNDVNFECINIDGAQNNCRFKMTVTINEKKFDGTGPSKKTAKNAAAKAALASLCNISYSPMVVPQKNVPLPIDDKSSSMELPQIHADTIGRLVLEKFMEVIKGQEAYSRRKVLAGIVMTENMNFCEAKVISVSTGTKCVSGEHMSVNGAVLNDSHAEIVSRRCLLKYLYAQLDLQCNQATAYQSIFVRNTDGQYPYKLKSGVHFHLYINTAPCGDARIFSPHENDTGVDKHPNRKARGQLRTKIESGEGTIPVKSSDGIQTWDGVLQGQRLLTMSCSDKIARWNIVGIQGSLLSSIIEPVYLHSIVLGSLLHPEHMYRAVCGRIEKSIQGLPPPYHLNKPRLALVTSAEPRNQAKAPNFGINWTIGDTELEVVNSLTGRTIVGQVSRITKQAFFVKYGFLMANLPGILVRKVTTDYGQTKANVKDYQIAKLELFSAFKREDLGSWLKKPIEQDEFGLAE</sequence>
<evidence type="ECO:0000313" key="7">
    <source>
        <dbReference type="Proteomes" id="UP000008711"/>
    </source>
</evidence>
<dbReference type="PROSITE" id="PS50141">
    <property type="entry name" value="A_DEAMIN_EDITASE"/>
    <property type="match status" value="1"/>
</dbReference>
<dbReference type="OMA" id="IFSPHES"/>
<keyword evidence="5" id="KW-0378">Hydrolase</keyword>
<dbReference type="GO" id="GO:0003726">
    <property type="term" value="F:double-stranded RNA adenosine deaminase activity"/>
    <property type="evidence" value="ECO:0007669"/>
    <property type="project" value="TreeGrafter"/>
</dbReference>
<dbReference type="InterPro" id="IPR002466">
    <property type="entry name" value="A_deamin"/>
</dbReference>
<evidence type="ECO:0000259" key="4">
    <source>
        <dbReference type="PROSITE" id="PS50141"/>
    </source>
</evidence>
<dbReference type="GO" id="GO:0010468">
    <property type="term" value="P:regulation of gene expression"/>
    <property type="evidence" value="ECO:0007669"/>
    <property type="project" value="UniProtKB-ARBA"/>
</dbReference>
<dbReference type="OrthoDB" id="10268011at2759"/>
<dbReference type="eggNOG" id="KOG2777">
    <property type="taxonomic scope" value="Eukaryota"/>
</dbReference>
<reference evidence="5" key="3">
    <citation type="submission" date="2015-11" db="EMBL/GenBank/DDBJ databases">
        <authorList>
            <consortium name="FlyBase"/>
        </authorList>
    </citation>
    <scope>NUCLEOTIDE SEQUENCE</scope>
    <source>
        <strain evidence="5">TSC#14021-0224.01</strain>
    </source>
</reference>
<evidence type="ECO:0000256" key="1">
    <source>
        <dbReference type="PROSITE-ProRule" id="PRU00266"/>
    </source>
</evidence>
<dbReference type="SUPFAM" id="SSF54768">
    <property type="entry name" value="dsRNA-binding domain-like"/>
    <property type="match status" value="2"/>
</dbReference>
<dbReference type="PANTHER" id="PTHR10910:SF62">
    <property type="entry name" value="AT07585P-RELATED"/>
    <property type="match status" value="1"/>
</dbReference>
<dbReference type="InterPro" id="IPR014720">
    <property type="entry name" value="dsRBD_dom"/>
</dbReference>
<keyword evidence="1" id="KW-0694">RNA-binding</keyword>
<reference evidence="5 7" key="1">
    <citation type="journal article" date="2007" name="Nature">
        <title>Evolution of genes and genomes on the Drosophila phylogeny.</title>
        <authorList>
            <consortium name="Drosophila 12 Genomes Consortium"/>
            <person name="Clark A.G."/>
            <person name="Eisen M.B."/>
            <person name="Smith D.R."/>
            <person name="Bergman C.M."/>
            <person name="Oliver B."/>
            <person name="Markow T.A."/>
            <person name="Kaufman T.C."/>
            <person name="Kellis M."/>
            <person name="Gelbart W."/>
            <person name="Iyer V.N."/>
            <person name="Pollard D.A."/>
            <person name="Sackton T.B."/>
            <person name="Larracuente A.M."/>
            <person name="Singh N.D."/>
            <person name="Abad J.P."/>
            <person name="Abt D.N."/>
            <person name="Adryan B."/>
            <person name="Aguade M."/>
            <person name="Akashi H."/>
            <person name="Anderson W.W."/>
            <person name="Aquadro C.F."/>
            <person name="Ardell D.H."/>
            <person name="Arguello R."/>
            <person name="Artieri C.G."/>
            <person name="Barbash D.A."/>
            <person name="Barker D."/>
            <person name="Barsanti P."/>
            <person name="Batterham P."/>
            <person name="Batzoglou S."/>
            <person name="Begun D."/>
            <person name="Bhutkar A."/>
            <person name="Blanco E."/>
            <person name="Bosak S.A."/>
            <person name="Bradley R.K."/>
            <person name="Brand A.D."/>
            <person name="Brent M.R."/>
            <person name="Brooks A.N."/>
            <person name="Brown R.H."/>
            <person name="Butlin R.K."/>
            <person name="Caggese C."/>
            <person name="Calvi B.R."/>
            <person name="Bernardo de Carvalho A."/>
            <person name="Caspi A."/>
            <person name="Castrezana S."/>
            <person name="Celniker S.E."/>
            <person name="Chang J.L."/>
            <person name="Chapple C."/>
            <person name="Chatterji S."/>
            <person name="Chinwalla A."/>
            <person name="Civetta A."/>
            <person name="Clifton S.W."/>
            <person name="Comeron J.M."/>
            <person name="Costello J.C."/>
            <person name="Coyne J.A."/>
            <person name="Daub J."/>
            <person name="David R.G."/>
            <person name="Delcher A.L."/>
            <person name="Delehaunty K."/>
            <person name="Do C.B."/>
            <person name="Ebling H."/>
            <person name="Edwards K."/>
            <person name="Eickbush T."/>
            <person name="Evans J.D."/>
            <person name="Filipski A."/>
            <person name="Findeiss S."/>
            <person name="Freyhult E."/>
            <person name="Fulton L."/>
            <person name="Fulton R."/>
            <person name="Garcia A.C."/>
            <person name="Gardiner A."/>
            <person name="Garfield D.A."/>
            <person name="Garvin B.E."/>
            <person name="Gibson G."/>
            <person name="Gilbert D."/>
            <person name="Gnerre S."/>
            <person name="Godfrey J."/>
            <person name="Good R."/>
            <person name="Gotea V."/>
            <person name="Gravely B."/>
            <person name="Greenberg A.J."/>
            <person name="Griffiths-Jones S."/>
            <person name="Gross S."/>
            <person name="Guigo R."/>
            <person name="Gustafson E.A."/>
            <person name="Haerty W."/>
            <person name="Hahn M.W."/>
            <person name="Halligan D.L."/>
            <person name="Halpern A.L."/>
            <person name="Halter G.M."/>
            <person name="Han M.V."/>
            <person name="Heger A."/>
            <person name="Hillier L."/>
            <person name="Hinrichs A.S."/>
            <person name="Holmes I."/>
            <person name="Hoskins R.A."/>
            <person name="Hubisz M.J."/>
            <person name="Hultmark D."/>
            <person name="Huntley M.A."/>
            <person name="Jaffe D.B."/>
            <person name="Jagadeeshan S."/>
            <person name="Jeck W.R."/>
            <person name="Johnson J."/>
            <person name="Jones C.D."/>
            <person name="Jordan W.C."/>
            <person name="Karpen G.H."/>
            <person name="Kataoka E."/>
            <person name="Keightley P.D."/>
            <person name="Kheradpour P."/>
            <person name="Kirkness E.F."/>
            <person name="Koerich L.B."/>
            <person name="Kristiansen K."/>
            <person name="Kudrna D."/>
            <person name="Kulathinal R.J."/>
            <person name="Kumar S."/>
            <person name="Kwok R."/>
            <person name="Lander E."/>
            <person name="Langley C.H."/>
            <person name="Lapoint R."/>
            <person name="Lazzaro B.P."/>
            <person name="Lee S.J."/>
            <person name="Levesque L."/>
            <person name="Li R."/>
            <person name="Lin C.F."/>
            <person name="Lin M.F."/>
            <person name="Lindblad-Toh K."/>
            <person name="Llopart A."/>
            <person name="Long M."/>
            <person name="Low L."/>
            <person name="Lozovsky E."/>
            <person name="Lu J."/>
            <person name="Luo M."/>
            <person name="Machado C.A."/>
            <person name="Makalowski W."/>
            <person name="Marzo M."/>
            <person name="Matsuda M."/>
            <person name="Matzkin L."/>
            <person name="McAllister B."/>
            <person name="McBride C.S."/>
            <person name="McKernan B."/>
            <person name="McKernan K."/>
            <person name="Mendez-Lago M."/>
            <person name="Minx P."/>
            <person name="Mollenhauer M.U."/>
            <person name="Montooth K."/>
            <person name="Mount S.M."/>
            <person name="Mu X."/>
            <person name="Myers E."/>
            <person name="Negre B."/>
            <person name="Newfeld S."/>
            <person name="Nielsen R."/>
            <person name="Noor M.A."/>
            <person name="O'Grady P."/>
            <person name="Pachter L."/>
            <person name="Papaceit M."/>
            <person name="Parisi M.J."/>
            <person name="Parisi M."/>
            <person name="Parts L."/>
            <person name="Pedersen J.S."/>
            <person name="Pesole G."/>
            <person name="Phillippy A.M."/>
            <person name="Ponting C.P."/>
            <person name="Pop M."/>
            <person name="Porcelli D."/>
            <person name="Powell J.R."/>
            <person name="Prohaska S."/>
            <person name="Pruitt K."/>
            <person name="Puig M."/>
            <person name="Quesneville H."/>
            <person name="Ram K.R."/>
            <person name="Rand D."/>
            <person name="Rasmussen M.D."/>
            <person name="Reed L.K."/>
            <person name="Reenan R."/>
            <person name="Reily A."/>
            <person name="Remington K.A."/>
            <person name="Rieger T.T."/>
            <person name="Ritchie M.G."/>
            <person name="Robin C."/>
            <person name="Rogers Y.H."/>
            <person name="Rohde C."/>
            <person name="Rozas J."/>
            <person name="Rubenfield M.J."/>
            <person name="Ruiz A."/>
            <person name="Russo S."/>
            <person name="Salzberg S.L."/>
            <person name="Sanchez-Gracia A."/>
            <person name="Saranga D.J."/>
            <person name="Sato H."/>
            <person name="Schaeffer S.W."/>
            <person name="Schatz M.C."/>
            <person name="Schlenke T."/>
            <person name="Schwartz R."/>
            <person name="Segarra C."/>
            <person name="Singh R.S."/>
            <person name="Sirot L."/>
            <person name="Sirota M."/>
            <person name="Sisneros N.B."/>
            <person name="Smith C.D."/>
            <person name="Smith T.F."/>
            <person name="Spieth J."/>
            <person name="Stage D.E."/>
            <person name="Stark A."/>
            <person name="Stephan W."/>
            <person name="Strausberg R.L."/>
            <person name="Strempel S."/>
            <person name="Sturgill D."/>
            <person name="Sutton G."/>
            <person name="Sutton G.G."/>
            <person name="Tao W."/>
            <person name="Teichmann S."/>
            <person name="Tobari Y.N."/>
            <person name="Tomimura Y."/>
            <person name="Tsolas J.M."/>
            <person name="Valente V.L."/>
            <person name="Venter E."/>
            <person name="Venter J.C."/>
            <person name="Vicario S."/>
            <person name="Vieira F.G."/>
            <person name="Vilella A.J."/>
            <person name="Villasante A."/>
            <person name="Walenz B."/>
            <person name="Wang J."/>
            <person name="Wasserman M."/>
            <person name="Watts T."/>
            <person name="Wilson D."/>
            <person name="Wilson R.K."/>
            <person name="Wing R.A."/>
            <person name="Wolfner M.F."/>
            <person name="Wong A."/>
            <person name="Wong G.K."/>
            <person name="Wu C.I."/>
            <person name="Wu G."/>
            <person name="Yamamoto D."/>
            <person name="Yang H.P."/>
            <person name="Yang S.P."/>
            <person name="Yorke J.A."/>
            <person name="Yoshida K."/>
            <person name="Zdobnov E."/>
            <person name="Zhang P."/>
            <person name="Zhang Y."/>
            <person name="Zimin A.V."/>
            <person name="Baldwin J."/>
            <person name="Abdouelleil A."/>
            <person name="Abdulkadir J."/>
            <person name="Abebe A."/>
            <person name="Abera B."/>
            <person name="Abreu J."/>
            <person name="Acer S.C."/>
            <person name="Aftuck L."/>
            <person name="Alexander A."/>
            <person name="An P."/>
            <person name="Anderson E."/>
            <person name="Anderson S."/>
            <person name="Arachi H."/>
            <person name="Azer M."/>
            <person name="Bachantsang P."/>
            <person name="Barry A."/>
            <person name="Bayul T."/>
            <person name="Berlin A."/>
            <person name="Bessette D."/>
            <person name="Bloom T."/>
            <person name="Blye J."/>
            <person name="Boguslavskiy L."/>
            <person name="Bonnet C."/>
            <person name="Boukhgalter B."/>
            <person name="Bourzgui I."/>
            <person name="Brown A."/>
            <person name="Cahill P."/>
            <person name="Channer S."/>
            <person name="Cheshatsang Y."/>
            <person name="Chuda L."/>
            <person name="Citroen M."/>
            <person name="Collymore A."/>
            <person name="Cooke P."/>
            <person name="Costello M."/>
            <person name="D'Aco K."/>
            <person name="Daza R."/>
            <person name="De Haan G."/>
            <person name="DeGray S."/>
            <person name="DeMaso C."/>
            <person name="Dhargay N."/>
            <person name="Dooley K."/>
            <person name="Dooley E."/>
            <person name="Doricent M."/>
            <person name="Dorje P."/>
            <person name="Dorjee K."/>
            <person name="Dupes A."/>
            <person name="Elong R."/>
            <person name="Falk J."/>
            <person name="Farina A."/>
            <person name="Faro S."/>
            <person name="Ferguson D."/>
            <person name="Fisher S."/>
            <person name="Foley C.D."/>
            <person name="Franke A."/>
            <person name="Friedrich D."/>
            <person name="Gadbois L."/>
            <person name="Gearin G."/>
            <person name="Gearin C.R."/>
            <person name="Giannoukos G."/>
            <person name="Goode T."/>
            <person name="Graham J."/>
            <person name="Grandbois E."/>
            <person name="Grewal S."/>
            <person name="Gyaltsen K."/>
            <person name="Hafez N."/>
            <person name="Hagos B."/>
            <person name="Hall J."/>
            <person name="Henson C."/>
            <person name="Hollinger A."/>
            <person name="Honan T."/>
            <person name="Huard M.D."/>
            <person name="Hughes L."/>
            <person name="Hurhula B."/>
            <person name="Husby M.E."/>
            <person name="Kamat A."/>
            <person name="Kanga B."/>
            <person name="Kashin S."/>
            <person name="Khazanovich D."/>
            <person name="Kisner P."/>
            <person name="Lance K."/>
            <person name="Lara M."/>
            <person name="Lee W."/>
            <person name="Lennon N."/>
            <person name="Letendre F."/>
            <person name="LeVine R."/>
            <person name="Lipovsky A."/>
            <person name="Liu X."/>
            <person name="Liu J."/>
            <person name="Liu S."/>
            <person name="Lokyitsang T."/>
            <person name="Lokyitsang Y."/>
            <person name="Lubonja R."/>
            <person name="Lui A."/>
            <person name="MacDonald P."/>
            <person name="Magnisalis V."/>
            <person name="Maru K."/>
            <person name="Matthews C."/>
            <person name="McCusker W."/>
            <person name="McDonough S."/>
            <person name="Mehta T."/>
            <person name="Meldrim J."/>
            <person name="Meneus L."/>
            <person name="Mihai O."/>
            <person name="Mihalev A."/>
            <person name="Mihova T."/>
            <person name="Mittelman R."/>
            <person name="Mlenga V."/>
            <person name="Montmayeur A."/>
            <person name="Mulrain L."/>
            <person name="Navidi A."/>
            <person name="Naylor J."/>
            <person name="Negash T."/>
            <person name="Nguyen T."/>
            <person name="Nguyen N."/>
            <person name="Nicol R."/>
            <person name="Norbu C."/>
            <person name="Norbu N."/>
            <person name="Novod N."/>
            <person name="O'Neill B."/>
            <person name="Osman S."/>
            <person name="Markiewicz E."/>
            <person name="Oyono O.L."/>
            <person name="Patti C."/>
            <person name="Phunkhang P."/>
            <person name="Pierre F."/>
            <person name="Priest M."/>
            <person name="Raghuraman S."/>
            <person name="Rege F."/>
            <person name="Reyes R."/>
            <person name="Rise C."/>
            <person name="Rogov P."/>
            <person name="Ross K."/>
            <person name="Ryan E."/>
            <person name="Settipalli S."/>
            <person name="Shea T."/>
            <person name="Sherpa N."/>
            <person name="Shi L."/>
            <person name="Shih D."/>
            <person name="Sparrow T."/>
            <person name="Spaulding J."/>
            <person name="Stalker J."/>
            <person name="Stange-Thomann N."/>
            <person name="Stavropoulos S."/>
            <person name="Stone C."/>
            <person name="Strader C."/>
            <person name="Tesfaye S."/>
            <person name="Thomson T."/>
            <person name="Thoulutsang Y."/>
            <person name="Thoulutsang D."/>
            <person name="Topham K."/>
            <person name="Topping I."/>
            <person name="Tsamla T."/>
            <person name="Vassiliev H."/>
            <person name="Vo A."/>
            <person name="Wangchuk T."/>
            <person name="Wangdi T."/>
            <person name="Weiand M."/>
            <person name="Wilkinson J."/>
            <person name="Wilson A."/>
            <person name="Yadav S."/>
            <person name="Young G."/>
            <person name="Yu Q."/>
            <person name="Zembek L."/>
            <person name="Zhong D."/>
            <person name="Zimmer A."/>
            <person name="Zwirko Z."/>
            <person name="Jaffe D.B."/>
            <person name="Alvarez P."/>
            <person name="Brockman W."/>
            <person name="Butler J."/>
            <person name="Chin C."/>
            <person name="Gnerre S."/>
            <person name="Grabherr M."/>
            <person name="Kleber M."/>
            <person name="Mauceli E."/>
            <person name="MacCallum I."/>
        </authorList>
    </citation>
    <scope>NUCLEOTIDE SEQUENCE [LARGE SCALE GENOMIC DNA]</scope>
    <source>
        <strain evidence="5 7">TSC#14021-0224.01</strain>
    </source>
</reference>
<dbReference type="GO" id="GO:0005730">
    <property type="term" value="C:nucleolus"/>
    <property type="evidence" value="ECO:0007669"/>
    <property type="project" value="TreeGrafter"/>
</dbReference>
<dbReference type="Proteomes" id="UP000008711">
    <property type="component" value="Unassembled WGS sequence"/>
</dbReference>
<reference evidence="5 7" key="2">
    <citation type="journal article" date="2008" name="Bioinformatics">
        <title>Assembly reconciliation.</title>
        <authorList>
            <person name="Zimin A.V."/>
            <person name="Smith D.R."/>
            <person name="Sutton G."/>
            <person name="Yorke J.A."/>
        </authorList>
    </citation>
    <scope>NUCLEOTIDE SEQUENCE [LARGE SCALE GENOMIC DNA]</scope>
    <source>
        <strain evidence="5 7">TSC#14021-0224.01</strain>
    </source>
</reference>
<dbReference type="GO" id="GO:0005737">
    <property type="term" value="C:cytoplasm"/>
    <property type="evidence" value="ECO:0007669"/>
    <property type="project" value="TreeGrafter"/>
</dbReference>
<dbReference type="GO" id="GO:0006396">
    <property type="term" value="P:RNA processing"/>
    <property type="evidence" value="ECO:0007669"/>
    <property type="project" value="InterPro"/>
</dbReference>
<dbReference type="SMART" id="SM00552">
    <property type="entry name" value="ADEAMc"/>
    <property type="match status" value="1"/>
</dbReference>
<dbReference type="FunFam" id="3.30.160.20:FF:000044">
    <property type="entry name" value="Uncharacterized protein, isoform I"/>
    <property type="match status" value="1"/>
</dbReference>
<evidence type="ECO:0000313" key="5">
    <source>
        <dbReference type="EMBL" id="EDV45511.1"/>
    </source>
</evidence>
<dbReference type="KEGG" id="der:6555682"/>
<gene>
    <name evidence="5" type="primary">Dere\GG12877</name>
    <name evidence="5" type="ORF">Dere_GG12877</name>
</gene>
<dbReference type="GO" id="GO:0008251">
    <property type="term" value="F:tRNA-specific adenosine deaminase activity"/>
    <property type="evidence" value="ECO:0007669"/>
    <property type="project" value="TreeGrafter"/>
</dbReference>
<proteinExistence type="predicted"/>
<dbReference type="EC" id="3.5.4.4" evidence="5 6"/>
<name>B3P9L5_DROER</name>
<evidence type="ECO:0000256" key="2">
    <source>
        <dbReference type="SAM" id="MobiDB-lite"/>
    </source>
</evidence>
<dbReference type="Gene3D" id="3.30.160.20">
    <property type="match status" value="2"/>
</dbReference>
<organism evidence="5 7">
    <name type="scientific">Drosophila erecta</name>
    <name type="common">Fruit fly</name>
    <dbReference type="NCBI Taxonomy" id="7220"/>
    <lineage>
        <taxon>Eukaryota</taxon>
        <taxon>Metazoa</taxon>
        <taxon>Ecdysozoa</taxon>
        <taxon>Arthropoda</taxon>
        <taxon>Hexapoda</taxon>
        <taxon>Insecta</taxon>
        <taxon>Pterygota</taxon>
        <taxon>Neoptera</taxon>
        <taxon>Endopterygota</taxon>
        <taxon>Diptera</taxon>
        <taxon>Brachycera</taxon>
        <taxon>Muscomorpha</taxon>
        <taxon>Ephydroidea</taxon>
        <taxon>Drosophilidae</taxon>
        <taxon>Drosophila</taxon>
        <taxon>Sophophora</taxon>
    </lineage>
</organism>
<dbReference type="CDD" id="cd19865">
    <property type="entry name" value="DSRM_STRBP_RED-like_rpt1"/>
    <property type="match status" value="1"/>
</dbReference>
<dbReference type="Pfam" id="PF00035">
    <property type="entry name" value="dsrm"/>
    <property type="match status" value="2"/>
</dbReference>
<dbReference type="Pfam" id="PF02137">
    <property type="entry name" value="A_deamin"/>
    <property type="match status" value="1"/>
</dbReference>
<feature type="domain" description="A to I editase" evidence="4">
    <location>
        <begin position="304"/>
        <end position="628"/>
    </location>
</feature>
<dbReference type="EMBL" id="CH954183">
    <property type="protein sequence ID" value="EDV45511.1"/>
    <property type="molecule type" value="Genomic_DNA"/>
</dbReference>
<feature type="domain" description="DRBM" evidence="3">
    <location>
        <begin position="171"/>
        <end position="228"/>
    </location>
</feature>
<accession>B3P9L5</accession>
<dbReference type="AlphaFoldDB" id="B3P9L5"/>
<feature type="domain" description="DRBM" evidence="3">
    <location>
        <begin position="54"/>
        <end position="120"/>
    </location>
</feature>
<evidence type="ECO:0000313" key="6">
    <source>
        <dbReference type="EMBL" id="KQS25989.1"/>
    </source>
</evidence>
<dbReference type="EMBL" id="CH954183">
    <property type="protein sequence ID" value="KQS25989.1"/>
    <property type="molecule type" value="Genomic_DNA"/>
</dbReference>
<dbReference type="FunFam" id="3.30.160.20:FF:000049">
    <property type="entry name" value="Uncharacterized protein, isoform I"/>
    <property type="match status" value="1"/>
</dbReference>
<dbReference type="PANTHER" id="PTHR10910">
    <property type="entry name" value="EUKARYOTE SPECIFIC DSRNA BINDING PROTEIN"/>
    <property type="match status" value="1"/>
</dbReference>
<feature type="compositionally biased region" description="Polar residues" evidence="2">
    <location>
        <begin position="1"/>
        <end position="24"/>
    </location>
</feature>
<dbReference type="SMART" id="SM00358">
    <property type="entry name" value="DSRM"/>
    <property type="match status" value="2"/>
</dbReference>
<dbReference type="GO" id="GO:0003725">
    <property type="term" value="F:double-stranded RNA binding"/>
    <property type="evidence" value="ECO:0007669"/>
    <property type="project" value="TreeGrafter"/>
</dbReference>
<evidence type="ECO:0000259" key="3">
    <source>
        <dbReference type="PROSITE" id="PS50137"/>
    </source>
</evidence>